<evidence type="ECO:0000256" key="5">
    <source>
        <dbReference type="ARBA" id="ARBA00023295"/>
    </source>
</evidence>
<dbReference type="EC" id="3.2.1.78" evidence="3"/>
<evidence type="ECO:0000256" key="2">
    <source>
        <dbReference type="ARBA" id="ARBA00005641"/>
    </source>
</evidence>
<protein>
    <recommendedName>
        <fullName evidence="3">mannan endo-1,4-beta-mannosidase</fullName>
        <ecNumber evidence="3">3.2.1.78</ecNumber>
    </recommendedName>
</protein>
<keyword evidence="5" id="KW-0326">Glycosidase</keyword>
<feature type="signal peptide" evidence="6">
    <location>
        <begin position="1"/>
        <end position="20"/>
    </location>
</feature>
<dbReference type="PANTHER" id="PTHR31451:SF60">
    <property type="entry name" value="MANNAN ENDO-1,4-BETA-MANNOSIDASE 1"/>
    <property type="match status" value="1"/>
</dbReference>
<dbReference type="GO" id="GO:0000272">
    <property type="term" value="P:polysaccharide catabolic process"/>
    <property type="evidence" value="ECO:0007669"/>
    <property type="project" value="InterPro"/>
</dbReference>
<dbReference type="Pfam" id="PF26410">
    <property type="entry name" value="GH5_mannosidase"/>
    <property type="match status" value="1"/>
</dbReference>
<accession>A0A151TC58</accession>
<feature type="domain" description="Glycoside hydrolase family 5" evidence="7">
    <location>
        <begin position="117"/>
        <end position="303"/>
    </location>
</feature>
<dbReference type="PANTHER" id="PTHR31451">
    <property type="match status" value="1"/>
</dbReference>
<evidence type="ECO:0000313" key="9">
    <source>
        <dbReference type="Proteomes" id="UP000075243"/>
    </source>
</evidence>
<dbReference type="FunFam" id="3.20.20.80:FF:000313">
    <property type="entry name" value="Uncharacterized protein"/>
    <property type="match status" value="1"/>
</dbReference>
<evidence type="ECO:0000256" key="6">
    <source>
        <dbReference type="SAM" id="SignalP"/>
    </source>
</evidence>
<comment type="catalytic activity">
    <reaction evidence="1">
        <text>Random hydrolysis of (1-&gt;4)-beta-D-mannosidic linkages in mannans, galactomannans and glucomannans.</text>
        <dbReference type="EC" id="3.2.1.78"/>
    </reaction>
</comment>
<sequence length="363" mass="40715">MKRRLLLVFLVLYVTVLVEADSGFVKTRGVQLMLNGSPYYANGFNAYWLMYIASDPSQRNKVSSAFQEASNHGLNIARTWAFSDGGYNPLQYSPGSYNEQMFQYKCCFPFFNSVCWIGAVLTRRNSLSGVAYKDDPTIMAWELMNEVRCPSDQSGKTVQAWITEMASYVKSIDGNHLLEAGLEGFYGQSKPESNPNFNVGTDFIANNQIPGIDFATVHSYPDQWLSSSGYEDQISFLERWLNEHIQDAQNTLHKPLLFAEFGISTKTFGGSSTPRDRLFNTVYSAIYSSASSGGAAVGGLFWQLLAQGMDSFRDGYEVVLGESPSTATLIAQESQKLNRIRKMYARLRNIEKWNRAMEIRGGN</sequence>
<dbReference type="EMBL" id="CM003609">
    <property type="protein sequence ID" value="KYP64604.1"/>
    <property type="molecule type" value="Genomic_DNA"/>
</dbReference>
<feature type="chain" id="PRO_5007589024" description="mannan endo-1,4-beta-mannosidase" evidence="6">
    <location>
        <begin position="21"/>
        <end position="363"/>
    </location>
</feature>
<keyword evidence="9" id="KW-1185">Reference proteome</keyword>
<reference evidence="8 9" key="1">
    <citation type="journal article" date="2012" name="Nat. Biotechnol.">
        <title>Draft genome sequence of pigeonpea (Cajanus cajan), an orphan legume crop of resource-poor farmers.</title>
        <authorList>
            <person name="Varshney R.K."/>
            <person name="Chen W."/>
            <person name="Li Y."/>
            <person name="Bharti A.K."/>
            <person name="Saxena R.K."/>
            <person name="Schlueter J.A."/>
            <person name="Donoghue M.T."/>
            <person name="Azam S."/>
            <person name="Fan G."/>
            <person name="Whaley A.M."/>
            <person name="Farmer A.D."/>
            <person name="Sheridan J."/>
            <person name="Iwata A."/>
            <person name="Tuteja R."/>
            <person name="Penmetsa R.V."/>
            <person name="Wu W."/>
            <person name="Upadhyaya H.D."/>
            <person name="Yang S.P."/>
            <person name="Shah T."/>
            <person name="Saxena K.B."/>
            <person name="Michael T."/>
            <person name="McCombie W.R."/>
            <person name="Yang B."/>
            <person name="Zhang G."/>
            <person name="Yang H."/>
            <person name="Wang J."/>
            <person name="Spillane C."/>
            <person name="Cook D.R."/>
            <person name="May G.D."/>
            <person name="Xu X."/>
            <person name="Jackson S.A."/>
        </authorList>
    </citation>
    <scope>NUCLEOTIDE SEQUENCE [LARGE SCALE GENOMIC DNA]</scope>
    <source>
        <strain evidence="9">cv. Asha</strain>
    </source>
</reference>
<dbReference type="Gene3D" id="3.20.20.80">
    <property type="entry name" value="Glycosidases"/>
    <property type="match status" value="2"/>
</dbReference>
<dbReference type="InterPro" id="IPR001547">
    <property type="entry name" value="Glyco_hydro_5"/>
</dbReference>
<gene>
    <name evidence="8" type="ORF">KK1_019206</name>
</gene>
<dbReference type="GO" id="GO:0016985">
    <property type="term" value="F:mannan endo-1,4-beta-mannosidase activity"/>
    <property type="evidence" value="ECO:0007669"/>
    <property type="project" value="UniProtKB-EC"/>
</dbReference>
<dbReference type="AlphaFoldDB" id="A0A151TC58"/>
<name>A0A151TC58_CAJCA</name>
<evidence type="ECO:0000256" key="1">
    <source>
        <dbReference type="ARBA" id="ARBA00001678"/>
    </source>
</evidence>
<dbReference type="Proteomes" id="UP000075243">
    <property type="component" value="Chromosome 7"/>
</dbReference>
<dbReference type="STRING" id="3821.A0A151TC58"/>
<dbReference type="Gramene" id="C.cajan_18662.t">
    <property type="protein sequence ID" value="C.cajan_18662.t"/>
    <property type="gene ID" value="C.cajan_18662"/>
</dbReference>
<dbReference type="SUPFAM" id="SSF51445">
    <property type="entry name" value="(Trans)glycosidases"/>
    <property type="match status" value="1"/>
</dbReference>
<evidence type="ECO:0000259" key="7">
    <source>
        <dbReference type="Pfam" id="PF26410"/>
    </source>
</evidence>
<comment type="similarity">
    <text evidence="2">Belongs to the glycosyl hydrolase 5 (cellulase A) family.</text>
</comment>
<evidence type="ECO:0000256" key="3">
    <source>
        <dbReference type="ARBA" id="ARBA00012706"/>
    </source>
</evidence>
<organism evidence="8 9">
    <name type="scientific">Cajanus cajan</name>
    <name type="common">Pigeon pea</name>
    <name type="synonym">Cajanus indicus</name>
    <dbReference type="NCBI Taxonomy" id="3821"/>
    <lineage>
        <taxon>Eukaryota</taxon>
        <taxon>Viridiplantae</taxon>
        <taxon>Streptophyta</taxon>
        <taxon>Embryophyta</taxon>
        <taxon>Tracheophyta</taxon>
        <taxon>Spermatophyta</taxon>
        <taxon>Magnoliopsida</taxon>
        <taxon>eudicotyledons</taxon>
        <taxon>Gunneridae</taxon>
        <taxon>Pentapetalae</taxon>
        <taxon>rosids</taxon>
        <taxon>fabids</taxon>
        <taxon>Fabales</taxon>
        <taxon>Fabaceae</taxon>
        <taxon>Papilionoideae</taxon>
        <taxon>50 kb inversion clade</taxon>
        <taxon>NPAAA clade</taxon>
        <taxon>indigoferoid/millettioid clade</taxon>
        <taxon>Phaseoleae</taxon>
        <taxon>Cajanus</taxon>
    </lineage>
</organism>
<keyword evidence="4" id="KW-0378">Hydrolase</keyword>
<evidence type="ECO:0000313" key="8">
    <source>
        <dbReference type="EMBL" id="KYP64604.1"/>
    </source>
</evidence>
<keyword evidence="6" id="KW-0732">Signal</keyword>
<dbReference type="InterPro" id="IPR017853">
    <property type="entry name" value="GH"/>
</dbReference>
<dbReference type="OMA" id="MNLGIDT"/>
<proteinExistence type="inferred from homology"/>
<dbReference type="InterPro" id="IPR045053">
    <property type="entry name" value="MAN-like"/>
</dbReference>
<evidence type="ECO:0000256" key="4">
    <source>
        <dbReference type="ARBA" id="ARBA00022801"/>
    </source>
</evidence>